<dbReference type="EC" id="2.7.7.7" evidence="2"/>
<feature type="domain" description="DNA-directed DNA polymerase family B mitochondria/virus" evidence="10">
    <location>
        <begin position="979"/>
        <end position="1059"/>
    </location>
</feature>
<name>V5I936_ANOGL</name>
<evidence type="ECO:0000256" key="3">
    <source>
        <dbReference type="ARBA" id="ARBA00022679"/>
    </source>
</evidence>
<dbReference type="AlphaFoldDB" id="V5I936"/>
<dbReference type="GO" id="GO:0003677">
    <property type="term" value="F:DNA binding"/>
    <property type="evidence" value="ECO:0007669"/>
    <property type="project" value="UniProtKB-KW"/>
</dbReference>
<evidence type="ECO:0000256" key="4">
    <source>
        <dbReference type="ARBA" id="ARBA00022695"/>
    </source>
</evidence>
<dbReference type="InterPro" id="IPR036397">
    <property type="entry name" value="RNaseH_sf"/>
</dbReference>
<dbReference type="PANTHER" id="PTHR33568:SF3">
    <property type="entry name" value="DNA-DIRECTED DNA POLYMERASE"/>
    <property type="match status" value="1"/>
</dbReference>
<dbReference type="GO" id="GO:0003887">
    <property type="term" value="F:DNA-directed DNA polymerase activity"/>
    <property type="evidence" value="ECO:0007669"/>
    <property type="project" value="UniProtKB-KW"/>
</dbReference>
<proteinExistence type="inferred from homology"/>
<dbReference type="SUPFAM" id="SSF56672">
    <property type="entry name" value="DNA/RNA polymerases"/>
    <property type="match status" value="1"/>
</dbReference>
<keyword evidence="7" id="KW-0238">DNA-binding</keyword>
<accession>V5I936</accession>
<dbReference type="Gene3D" id="3.40.960.10">
    <property type="entry name" value="VSR Endonuclease"/>
    <property type="match status" value="1"/>
</dbReference>
<evidence type="ECO:0000256" key="7">
    <source>
        <dbReference type="ARBA" id="ARBA00023125"/>
    </source>
</evidence>
<dbReference type="SUPFAM" id="SSF53098">
    <property type="entry name" value="Ribonuclease H-like"/>
    <property type="match status" value="1"/>
</dbReference>
<dbReference type="EMBL" id="GALX01003620">
    <property type="protein sequence ID" value="JAB64846.1"/>
    <property type="molecule type" value="Transcribed_RNA"/>
</dbReference>
<evidence type="ECO:0000256" key="5">
    <source>
        <dbReference type="ARBA" id="ARBA00022705"/>
    </source>
</evidence>
<protein>
    <recommendedName>
        <fullName evidence="2">DNA-directed DNA polymerase</fullName>
        <ecNumber evidence="2">2.7.7.7</ecNumber>
    </recommendedName>
</protein>
<keyword evidence="3" id="KW-0808">Transferase</keyword>
<dbReference type="GO" id="GO:0006260">
    <property type="term" value="P:DNA replication"/>
    <property type="evidence" value="ECO:0007669"/>
    <property type="project" value="UniProtKB-KW"/>
</dbReference>
<feature type="domain" description="DNA-directed DNA polymerase family B mitochondria/virus" evidence="10">
    <location>
        <begin position="459"/>
        <end position="643"/>
    </location>
</feature>
<dbReference type="GO" id="GO:0042575">
    <property type="term" value="C:DNA polymerase complex"/>
    <property type="evidence" value="ECO:0007669"/>
    <property type="project" value="UniProtKB-ARBA"/>
</dbReference>
<feature type="domain" description="DNA-directed DNA polymerase family B mitochondria/virus" evidence="10">
    <location>
        <begin position="791"/>
        <end position="966"/>
    </location>
</feature>
<organism evidence="11">
    <name type="scientific">Anoplophora glabripennis</name>
    <name type="common">Asian longhorn beetle</name>
    <name type="synonym">Anoplophora nobilis</name>
    <dbReference type="NCBI Taxonomy" id="217634"/>
    <lineage>
        <taxon>Eukaryota</taxon>
        <taxon>Metazoa</taxon>
        <taxon>Ecdysozoa</taxon>
        <taxon>Arthropoda</taxon>
        <taxon>Hexapoda</taxon>
        <taxon>Insecta</taxon>
        <taxon>Pterygota</taxon>
        <taxon>Neoptera</taxon>
        <taxon>Endopterygota</taxon>
        <taxon>Coleoptera</taxon>
        <taxon>Polyphaga</taxon>
        <taxon>Cucujiformia</taxon>
        <taxon>Chrysomeloidea</taxon>
        <taxon>Cerambycidae</taxon>
        <taxon>Lamiinae</taxon>
        <taxon>Lamiini</taxon>
        <taxon>Anoplophora</taxon>
    </lineage>
</organism>
<keyword evidence="6" id="KW-0239">DNA-directed DNA polymerase</keyword>
<dbReference type="PANTHER" id="PTHR33568">
    <property type="entry name" value="DNA POLYMERASE"/>
    <property type="match status" value="1"/>
</dbReference>
<evidence type="ECO:0000313" key="11">
    <source>
        <dbReference type="EMBL" id="JAB64846.1"/>
    </source>
</evidence>
<dbReference type="Pfam" id="PF03175">
    <property type="entry name" value="DNA_pol_B_2"/>
    <property type="match status" value="3"/>
</dbReference>
<feature type="region of interest" description="Disordered" evidence="9">
    <location>
        <begin position="1228"/>
        <end position="1248"/>
    </location>
</feature>
<comment type="catalytic activity">
    <reaction evidence="8">
        <text>DNA(n) + a 2'-deoxyribonucleoside 5'-triphosphate = DNA(n+1) + diphosphate</text>
        <dbReference type="Rhea" id="RHEA:22508"/>
        <dbReference type="Rhea" id="RHEA-COMP:17339"/>
        <dbReference type="Rhea" id="RHEA-COMP:17340"/>
        <dbReference type="ChEBI" id="CHEBI:33019"/>
        <dbReference type="ChEBI" id="CHEBI:61560"/>
        <dbReference type="ChEBI" id="CHEBI:173112"/>
        <dbReference type="EC" id="2.7.7.7"/>
    </reaction>
</comment>
<keyword evidence="5" id="KW-0235">DNA replication</keyword>
<dbReference type="Gene3D" id="1.10.287.690">
    <property type="entry name" value="Helix hairpin bin"/>
    <property type="match status" value="1"/>
</dbReference>
<comment type="similarity">
    <text evidence="1">Belongs to the DNA polymerase type-B family.</text>
</comment>
<dbReference type="InterPro" id="IPR004868">
    <property type="entry name" value="DNA-dir_DNA_pol_B_mt/vir"/>
</dbReference>
<evidence type="ECO:0000256" key="9">
    <source>
        <dbReference type="SAM" id="MobiDB-lite"/>
    </source>
</evidence>
<dbReference type="Gene3D" id="3.30.420.10">
    <property type="entry name" value="Ribonuclease H-like superfamily/Ribonuclease H"/>
    <property type="match status" value="1"/>
</dbReference>
<sequence length="1248" mass="143965">MEKFDIMKDTIKNIRRFNLKGRSLEFKIKSVPQGQDPIAWIKEAVNQVIEKGTEGLKPGDQVSFSFSSKDFSRGDGWVRFQPVEKITYDDIWNVISSVYQSNSAGLNTSLFCLGVTSVRMPMGKGRGKFYNSYSEECTKRRGLVRIDNKDNLCLPRALVVAKANVNKDPEYTKIRENVGKIQTQRAIELCRNANVYVPKEGAGISQLQIFQRYLQGHRIVVYQYGSKGRDVIFKGSTEGPTLNLLYHEGHYNVITSLTAAFNCTYYCEECHVPYNTKNHHMCGGTCSACQQSPACSRDLKVTCTDCQRDFRGQKCYNKHKKARSFGKSTVCESIYRCEHCSKTIKRNRQHICGEIYCKICKSHTHPNHLCYIQPNHGKPKTENILFICYDLETRQEKVVENGYLLHEPNLCVLSTRCDKCIGESNLYMCQKCGPRMNTYKENVISSFMKYVLTARQKFKQVIVIAHNGQAFDHQFVLNHILTKTDLTPELIMRGTKIISMVVENVKFLDSLNYFPMPLTKLPKAFGLGDDFKKGYFPHLFNTEENQNYVGPLPAVEYYSPDTMKEEDRKKFLSWYEDHKSDEFDMQRDIVQYCISDVEILTAACVKFRHQLIDTGNVCPFTEACTIASACNKIYRRNFLKPNTIGIIPKNGYRLRDNQSRIATQWLVWEEKQRDINIIHSAKQQEAIVQGVKIDGYNHETKQVFEFHGCYYHGCPICYKHNRDQPLYENPSETLNLRYEATTFKTNRLRNLGYEVIEMWECQFRSDLKVNEDIKSYTECHPLVALAPLNPRDAFYGGRIGNTRSYYKCKPCEKVKYVDVCSLYPWVCKYGKFPLGHPKVYVGEECKQMNIYKTEGLIKCKIVPPQELYHPVLPVKMNDKLMFVLCRTCGETMNDSECSHSMDDENRALTGAWVIDEVVKALEKGYKLLETYEIWEYKVEQFNKASNVTGLFTEMMNKFIKIKQQASGWPYHCNTQEEKNKYIEEFFEREDVKLECTEIVENPGLRSLAKLILNSFWGKFGQRENQAKTRIIRNPDEFFSMLTNPSIYVNSVLPINEDSLVVNWEHIDEAADMLSTVNVVIASYVTTQARLKLYSYLEQLGERVLYYDTDSVIFVSKEGEFDVAVGEFLGDMTDELEEYGPGSYITEFVSGGPKNYSYKILSTKDNQEKVVCKVKGISLTYAASQLINFSTIKGMVLTPSQPISIISKNIRRTKEHEIVTKQESKIYKPNSTKRKFSEDHSSIPYGFKN</sequence>
<evidence type="ECO:0000256" key="8">
    <source>
        <dbReference type="ARBA" id="ARBA00049244"/>
    </source>
</evidence>
<dbReference type="Gene3D" id="3.90.1600.10">
    <property type="entry name" value="Palm domain of DNA polymerase"/>
    <property type="match status" value="1"/>
</dbReference>
<dbReference type="InterPro" id="IPR023211">
    <property type="entry name" value="DNA_pol_palm_dom_sf"/>
</dbReference>
<evidence type="ECO:0000256" key="1">
    <source>
        <dbReference type="ARBA" id="ARBA00005755"/>
    </source>
</evidence>
<evidence type="ECO:0000259" key="10">
    <source>
        <dbReference type="Pfam" id="PF03175"/>
    </source>
</evidence>
<evidence type="ECO:0000256" key="2">
    <source>
        <dbReference type="ARBA" id="ARBA00012417"/>
    </source>
</evidence>
<reference evidence="11" key="1">
    <citation type="submission" date="2013-07" db="EMBL/GenBank/DDBJ databases">
        <title>Midgut Transcriptome Profiling of Anoplphora glabripennis, a Lignocellulose Degrading, Wood-Boring Cerambycid.</title>
        <authorList>
            <person name="Scully E.D."/>
            <person name="Hoover K."/>
            <person name="Carlson J.E."/>
            <person name="Tien M."/>
            <person name="Geib S.M."/>
        </authorList>
    </citation>
    <scope>NUCLEOTIDE SEQUENCE</scope>
</reference>
<dbReference type="GO" id="GO:0000166">
    <property type="term" value="F:nucleotide binding"/>
    <property type="evidence" value="ECO:0007669"/>
    <property type="project" value="InterPro"/>
</dbReference>
<evidence type="ECO:0000256" key="6">
    <source>
        <dbReference type="ARBA" id="ARBA00022932"/>
    </source>
</evidence>
<dbReference type="InterPro" id="IPR043502">
    <property type="entry name" value="DNA/RNA_pol_sf"/>
</dbReference>
<dbReference type="InterPro" id="IPR012337">
    <property type="entry name" value="RNaseH-like_sf"/>
</dbReference>
<keyword evidence="4" id="KW-0548">Nucleotidyltransferase</keyword>
<gene>
    <name evidence="11" type="primary">DPOM</name>
</gene>